<feature type="region of interest" description="Disordered" evidence="2">
    <location>
        <begin position="148"/>
        <end position="206"/>
    </location>
</feature>
<sequence length="206" mass="23374">MSPYSQLKSPPMTSTSEPNLAKELDWKAEYLDKDGVLRRSSCVTRRMIQRGASIKNAMDLTTDDQAHTSIKARTLEKRNSRRATMQLAADAERKRSANASLKYQGKFNKEKWLEDVNLRAAERVARQHQQHMQEVAELTNLVDLTENNTAKSPSRTNTYVDEEGNLRRRISTPPEVLQVNQEGFVPAPETPPPPAPTTVEEPHEYC</sequence>
<dbReference type="InParanoid" id="G4ZQZ3"/>
<dbReference type="GeneID" id="20642269"/>
<dbReference type="OMA" id="TENNTAM"/>
<name>G4ZQZ3_PHYSP</name>
<dbReference type="EMBL" id="JH159156">
    <property type="protein sequence ID" value="EGZ14073.1"/>
    <property type="molecule type" value="Genomic_DNA"/>
</dbReference>
<evidence type="ECO:0000256" key="1">
    <source>
        <dbReference type="SAM" id="Coils"/>
    </source>
</evidence>
<organism evidence="3 4">
    <name type="scientific">Phytophthora sojae (strain P6497)</name>
    <name type="common">Soybean stem and root rot agent</name>
    <name type="synonym">Phytophthora megasperma f. sp. glycines</name>
    <dbReference type="NCBI Taxonomy" id="1094619"/>
    <lineage>
        <taxon>Eukaryota</taxon>
        <taxon>Sar</taxon>
        <taxon>Stramenopiles</taxon>
        <taxon>Oomycota</taxon>
        <taxon>Peronosporomycetes</taxon>
        <taxon>Peronosporales</taxon>
        <taxon>Peronosporaceae</taxon>
        <taxon>Phytophthora</taxon>
    </lineage>
</organism>
<reference evidence="3 4" key="1">
    <citation type="journal article" date="2006" name="Science">
        <title>Phytophthora genome sequences uncover evolutionary origins and mechanisms of pathogenesis.</title>
        <authorList>
            <person name="Tyler B.M."/>
            <person name="Tripathy S."/>
            <person name="Zhang X."/>
            <person name="Dehal P."/>
            <person name="Jiang R.H."/>
            <person name="Aerts A."/>
            <person name="Arredondo F.D."/>
            <person name="Baxter L."/>
            <person name="Bensasson D."/>
            <person name="Beynon J.L."/>
            <person name="Chapman J."/>
            <person name="Damasceno C.M."/>
            <person name="Dorrance A.E."/>
            <person name="Dou D."/>
            <person name="Dickerman A.W."/>
            <person name="Dubchak I.L."/>
            <person name="Garbelotto M."/>
            <person name="Gijzen M."/>
            <person name="Gordon S.G."/>
            <person name="Govers F."/>
            <person name="Grunwald N.J."/>
            <person name="Huang W."/>
            <person name="Ivors K.L."/>
            <person name="Jones R.W."/>
            <person name="Kamoun S."/>
            <person name="Krampis K."/>
            <person name="Lamour K.H."/>
            <person name="Lee M.K."/>
            <person name="McDonald W.H."/>
            <person name="Medina M."/>
            <person name="Meijer H.J."/>
            <person name="Nordberg E.K."/>
            <person name="Maclean D.J."/>
            <person name="Ospina-Giraldo M.D."/>
            <person name="Morris P.F."/>
            <person name="Phuntumart V."/>
            <person name="Putnam N.H."/>
            <person name="Rash S."/>
            <person name="Rose J.K."/>
            <person name="Sakihama Y."/>
            <person name="Salamov A.A."/>
            <person name="Savidor A."/>
            <person name="Scheuring C.F."/>
            <person name="Smith B.M."/>
            <person name="Sobral B.W."/>
            <person name="Terry A."/>
            <person name="Torto-Alalibo T.A."/>
            <person name="Win J."/>
            <person name="Xu Z."/>
            <person name="Zhang H."/>
            <person name="Grigoriev I.V."/>
            <person name="Rokhsar D.S."/>
            <person name="Boore J.L."/>
        </authorList>
    </citation>
    <scope>NUCLEOTIDE SEQUENCE [LARGE SCALE GENOMIC DNA]</scope>
    <source>
        <strain evidence="3 4">P6497</strain>
    </source>
</reference>
<evidence type="ECO:0000256" key="2">
    <source>
        <dbReference type="SAM" id="MobiDB-lite"/>
    </source>
</evidence>
<accession>G4ZQZ3</accession>
<protein>
    <submittedName>
        <fullName evidence="3">Uncharacterized protein</fullName>
    </submittedName>
</protein>
<evidence type="ECO:0000313" key="3">
    <source>
        <dbReference type="EMBL" id="EGZ14073.1"/>
    </source>
</evidence>
<keyword evidence="4" id="KW-1185">Reference proteome</keyword>
<proteinExistence type="predicted"/>
<dbReference type="KEGG" id="psoj:PHYSODRAFT_303366"/>
<keyword evidence="1" id="KW-0175">Coiled coil</keyword>
<dbReference type="RefSeq" id="XP_009531502.1">
    <property type="nucleotide sequence ID" value="XM_009533207.1"/>
</dbReference>
<dbReference type="Proteomes" id="UP000002640">
    <property type="component" value="Unassembled WGS sequence"/>
</dbReference>
<feature type="compositionally biased region" description="Polar residues" evidence="2">
    <location>
        <begin position="148"/>
        <end position="159"/>
    </location>
</feature>
<evidence type="ECO:0000313" key="4">
    <source>
        <dbReference type="Proteomes" id="UP000002640"/>
    </source>
</evidence>
<gene>
    <name evidence="3" type="ORF">PHYSODRAFT_303366</name>
</gene>
<feature type="coiled-coil region" evidence="1">
    <location>
        <begin position="118"/>
        <end position="148"/>
    </location>
</feature>
<dbReference type="AlphaFoldDB" id="G4ZQZ3"/>